<gene>
    <name evidence="1" type="ORF">LAWI1_G005248</name>
</gene>
<accession>A0A559MB92</accession>
<evidence type="ECO:0000313" key="1">
    <source>
        <dbReference type="EMBL" id="TVY90202.1"/>
    </source>
</evidence>
<comment type="caution">
    <text evidence="1">The sequence shown here is derived from an EMBL/GenBank/DDBJ whole genome shotgun (WGS) entry which is preliminary data.</text>
</comment>
<organism evidence="1 2">
    <name type="scientific">Lachnellula willkommii</name>
    <dbReference type="NCBI Taxonomy" id="215461"/>
    <lineage>
        <taxon>Eukaryota</taxon>
        <taxon>Fungi</taxon>
        <taxon>Dikarya</taxon>
        <taxon>Ascomycota</taxon>
        <taxon>Pezizomycotina</taxon>
        <taxon>Leotiomycetes</taxon>
        <taxon>Helotiales</taxon>
        <taxon>Lachnaceae</taxon>
        <taxon>Lachnellula</taxon>
    </lineage>
</organism>
<keyword evidence="2" id="KW-1185">Reference proteome</keyword>
<reference evidence="1 2" key="1">
    <citation type="submission" date="2018-05" db="EMBL/GenBank/DDBJ databases">
        <title>Genome sequencing and assembly of the regulated plant pathogen Lachnellula willkommii and related sister species for the development of diagnostic species identification markers.</title>
        <authorList>
            <person name="Giroux E."/>
            <person name="Bilodeau G."/>
        </authorList>
    </citation>
    <scope>NUCLEOTIDE SEQUENCE [LARGE SCALE GENOMIC DNA]</scope>
    <source>
        <strain evidence="1 2">CBS 172.35</strain>
    </source>
</reference>
<proteinExistence type="predicted"/>
<evidence type="ECO:0000313" key="2">
    <source>
        <dbReference type="Proteomes" id="UP000315522"/>
    </source>
</evidence>
<dbReference type="AlphaFoldDB" id="A0A559MB92"/>
<sequence>MFRHSSISNLTLWEKEQVARIVSLSDSQVMQELHAIMRGQDYSWSNISRRLQDQMNAGYLELDHFNPGNILYEWNVLCDEKITWQLHGCPSFKSFKFNRACLINLKIIPTQAGLGIKGRKFVTCNLDSNTLYANLAVNGIEDIDNAEFRAGSIENPRYYYAEGPEFRIEYIHDRVEY</sequence>
<name>A0A559MB92_9HELO</name>
<protein>
    <submittedName>
        <fullName evidence="1">Uncharacterized protein</fullName>
    </submittedName>
</protein>
<dbReference type="Proteomes" id="UP000315522">
    <property type="component" value="Unassembled WGS sequence"/>
</dbReference>
<dbReference type="EMBL" id="QGML01000946">
    <property type="protein sequence ID" value="TVY90202.1"/>
    <property type="molecule type" value="Genomic_DNA"/>
</dbReference>